<feature type="binding site" evidence="8">
    <location>
        <position position="154"/>
    </location>
    <ligand>
        <name>Na(+)</name>
        <dbReference type="ChEBI" id="CHEBI:29101"/>
        <label>1</label>
    </ligand>
</feature>
<dbReference type="InterPro" id="IPR037272">
    <property type="entry name" value="SNS_sf"/>
</dbReference>
<evidence type="ECO:0000256" key="6">
    <source>
        <dbReference type="ARBA" id="ARBA00022989"/>
    </source>
</evidence>
<feature type="transmembrane region" description="Helical" evidence="9">
    <location>
        <begin position="7"/>
        <end position="30"/>
    </location>
</feature>
<feature type="transmembrane region" description="Helical" evidence="9">
    <location>
        <begin position="186"/>
        <end position="212"/>
    </location>
</feature>
<keyword evidence="8" id="KW-0915">Sodium</keyword>
<feature type="transmembrane region" description="Helical" evidence="9">
    <location>
        <begin position="82"/>
        <end position="108"/>
    </location>
</feature>
<keyword evidence="11" id="KW-1185">Reference proteome</keyword>
<dbReference type="PANTHER" id="PTHR11616:SF240">
    <property type="entry name" value="BLOATED TUBULES, ISOFORM B-RELATED"/>
    <property type="match status" value="1"/>
</dbReference>
<dbReference type="EMBL" id="MUJZ01061968">
    <property type="protein sequence ID" value="OTF71241.1"/>
    <property type="molecule type" value="Genomic_DNA"/>
</dbReference>
<feature type="transmembrane region" description="Helical" evidence="9">
    <location>
        <begin position="50"/>
        <end position="70"/>
    </location>
</feature>
<keyword evidence="8" id="KW-0479">Metal-binding</keyword>
<comment type="subcellular location">
    <subcellularLocation>
        <location evidence="1">Membrane</location>
        <topology evidence="1">Multi-pass membrane protein</topology>
    </subcellularLocation>
</comment>
<proteinExistence type="inferred from homology"/>
<evidence type="ECO:0000256" key="8">
    <source>
        <dbReference type="PIRSR" id="PIRSR600175-1"/>
    </source>
</evidence>
<keyword evidence="3" id="KW-0813">Transport</keyword>
<organism evidence="10 11">
    <name type="scientific">Euroglyphus maynei</name>
    <name type="common">Mayne's house dust mite</name>
    <dbReference type="NCBI Taxonomy" id="6958"/>
    <lineage>
        <taxon>Eukaryota</taxon>
        <taxon>Metazoa</taxon>
        <taxon>Ecdysozoa</taxon>
        <taxon>Arthropoda</taxon>
        <taxon>Chelicerata</taxon>
        <taxon>Arachnida</taxon>
        <taxon>Acari</taxon>
        <taxon>Acariformes</taxon>
        <taxon>Sarcoptiformes</taxon>
        <taxon>Astigmata</taxon>
        <taxon>Psoroptidia</taxon>
        <taxon>Analgoidea</taxon>
        <taxon>Pyroglyphidae</taxon>
        <taxon>Pyroglyphinae</taxon>
        <taxon>Euroglyphus</taxon>
    </lineage>
</organism>
<evidence type="ECO:0000256" key="2">
    <source>
        <dbReference type="ARBA" id="ARBA00006459"/>
    </source>
</evidence>
<dbReference type="GO" id="GO:0015375">
    <property type="term" value="F:glycine:sodium symporter activity"/>
    <property type="evidence" value="ECO:0007669"/>
    <property type="project" value="TreeGrafter"/>
</dbReference>
<dbReference type="Pfam" id="PF00209">
    <property type="entry name" value="SNF"/>
    <property type="match status" value="1"/>
</dbReference>
<dbReference type="Proteomes" id="UP000194236">
    <property type="component" value="Unassembled WGS sequence"/>
</dbReference>
<comment type="caution">
    <text evidence="10">The sequence shown here is derived from an EMBL/GenBank/DDBJ whole genome shotgun (WGS) entry which is preliminary data.</text>
</comment>
<keyword evidence="4 9" id="KW-0812">Transmembrane</keyword>
<evidence type="ECO:0000313" key="10">
    <source>
        <dbReference type="EMBL" id="OTF71241.1"/>
    </source>
</evidence>
<evidence type="ECO:0000313" key="11">
    <source>
        <dbReference type="Proteomes" id="UP000194236"/>
    </source>
</evidence>
<evidence type="ECO:0000256" key="4">
    <source>
        <dbReference type="ARBA" id="ARBA00022692"/>
    </source>
</evidence>
<evidence type="ECO:0000256" key="3">
    <source>
        <dbReference type="ARBA" id="ARBA00022448"/>
    </source>
</evidence>
<feature type="transmembrane region" description="Helical" evidence="9">
    <location>
        <begin position="218"/>
        <end position="237"/>
    </location>
</feature>
<dbReference type="PRINTS" id="PR00176">
    <property type="entry name" value="NANEUSMPORT"/>
</dbReference>
<reference evidence="10 11" key="1">
    <citation type="submission" date="2017-03" db="EMBL/GenBank/DDBJ databases">
        <title>Genome Survey of Euroglyphus maynei.</title>
        <authorList>
            <person name="Arlian L.G."/>
            <person name="Morgan M.S."/>
            <person name="Rider S.D."/>
        </authorList>
    </citation>
    <scope>NUCLEOTIDE SEQUENCE [LARGE SCALE GENOMIC DNA]</scope>
    <source>
        <strain evidence="10">Arlian Lab</strain>
        <tissue evidence="10">Whole body</tissue>
    </source>
</reference>
<keyword evidence="5" id="KW-0769">Symport</keyword>
<dbReference type="OrthoDB" id="6581954at2759"/>
<keyword evidence="7 9" id="KW-0472">Membrane</keyword>
<feature type="transmembrane region" description="Helical" evidence="9">
    <location>
        <begin position="258"/>
        <end position="278"/>
    </location>
</feature>
<dbReference type="SUPFAM" id="SSF161070">
    <property type="entry name" value="SNF-like"/>
    <property type="match status" value="1"/>
</dbReference>
<dbReference type="AlphaFoldDB" id="A0A1Y3AS19"/>
<name>A0A1Y3AS19_EURMA</name>
<feature type="transmembrane region" description="Helical" evidence="9">
    <location>
        <begin position="142"/>
        <end position="166"/>
    </location>
</feature>
<dbReference type="GO" id="GO:0005886">
    <property type="term" value="C:plasma membrane"/>
    <property type="evidence" value="ECO:0007669"/>
    <property type="project" value="TreeGrafter"/>
</dbReference>
<evidence type="ECO:0000256" key="7">
    <source>
        <dbReference type="ARBA" id="ARBA00023136"/>
    </source>
</evidence>
<evidence type="ECO:0000256" key="5">
    <source>
        <dbReference type="ARBA" id="ARBA00022847"/>
    </source>
</evidence>
<dbReference type="PROSITE" id="PS50267">
    <property type="entry name" value="NA_NEUROTRAN_SYMP_3"/>
    <property type="match status" value="1"/>
</dbReference>
<feature type="binding site" evidence="8">
    <location>
        <position position="89"/>
    </location>
    <ligand>
        <name>Na(+)</name>
        <dbReference type="ChEBI" id="CHEBI:29101"/>
        <label>1</label>
    </ligand>
</feature>
<feature type="binding site" evidence="8">
    <location>
        <position position="57"/>
    </location>
    <ligand>
        <name>Na(+)</name>
        <dbReference type="ChEBI" id="CHEBI:29101"/>
        <label>1</label>
    </ligand>
</feature>
<accession>A0A1Y3AS19</accession>
<sequence>SAYFTAIFPYIVLTILLLRCIFLDGASDGISFYMSPEWERLKHVHVWSDAAMQIFFSLSPCWGGIITLAKGNSLRHNFLKDAFYISIGNCLTSVYAGFVIFSIIGFMAHEIGRDVKDVVTQGAGLAFIVYPEAVSRLPVARFWAIIFFVMLSTLGFGTQFTLIESVASTVSEMFFNRPNRQIKRRILMMTCFTFFILGLILSTHGGIYILQLMDDHCASISAIVIGFVELNVIVWVYGIDKFLRNSQKMLGSFPMFPLLWKFIWIFITPTILGVSFFLKKI</sequence>
<keyword evidence="6 9" id="KW-1133">Transmembrane helix</keyword>
<feature type="non-terminal residue" evidence="10">
    <location>
        <position position="1"/>
    </location>
</feature>
<evidence type="ECO:0000256" key="9">
    <source>
        <dbReference type="SAM" id="Phobius"/>
    </source>
</evidence>
<comment type="similarity">
    <text evidence="2">Belongs to the sodium:neurotransmitter symporter (SNF) (TC 2.A.22) family.</text>
</comment>
<dbReference type="GO" id="GO:0046872">
    <property type="term" value="F:metal ion binding"/>
    <property type="evidence" value="ECO:0007669"/>
    <property type="project" value="UniProtKB-KW"/>
</dbReference>
<protein>
    <submittedName>
        <fullName evidence="10">Sodium-neurotransmitter symporter-like protein</fullName>
    </submittedName>
</protein>
<dbReference type="PANTHER" id="PTHR11616">
    <property type="entry name" value="SODIUM/CHLORIDE DEPENDENT TRANSPORTER"/>
    <property type="match status" value="1"/>
</dbReference>
<evidence type="ECO:0000256" key="1">
    <source>
        <dbReference type="ARBA" id="ARBA00004141"/>
    </source>
</evidence>
<dbReference type="InterPro" id="IPR000175">
    <property type="entry name" value="Na/ntran_symport"/>
</dbReference>
<gene>
    <name evidence="10" type="ORF">BLA29_004951</name>
</gene>